<reference evidence="11" key="1">
    <citation type="submission" date="2011-05" db="EMBL/GenBank/DDBJ databases">
        <authorList>
            <person name="Richards S.R."/>
            <person name="Qu J."/>
            <person name="Jiang H."/>
            <person name="Jhangiani S.N."/>
            <person name="Agravi P."/>
            <person name="Goodspeed R."/>
            <person name="Gross S."/>
            <person name="Mandapat C."/>
            <person name="Jackson L."/>
            <person name="Mathew T."/>
            <person name="Pu L."/>
            <person name="Thornton R."/>
            <person name="Saada N."/>
            <person name="Wilczek-Boney K.B."/>
            <person name="Lee S."/>
            <person name="Kovar C."/>
            <person name="Wu Y."/>
            <person name="Scherer S.E."/>
            <person name="Worley K.C."/>
            <person name="Muzny D.M."/>
            <person name="Gibbs R."/>
        </authorList>
    </citation>
    <scope>NUCLEOTIDE SEQUENCE</scope>
    <source>
        <strain evidence="11">Brora</strain>
    </source>
</reference>
<dbReference type="InterPro" id="IPR050932">
    <property type="entry name" value="TM2D1-3-like"/>
</dbReference>
<evidence type="ECO:0000256" key="4">
    <source>
        <dbReference type="ARBA" id="ARBA00022729"/>
    </source>
</evidence>
<evidence type="ECO:0000256" key="8">
    <source>
        <dbReference type="SAM" id="Phobius"/>
    </source>
</evidence>
<evidence type="ECO:0000313" key="11">
    <source>
        <dbReference type="Proteomes" id="UP000014500"/>
    </source>
</evidence>
<keyword evidence="7" id="KW-0325">Glycoprotein</keyword>
<reference evidence="10" key="2">
    <citation type="submission" date="2015-02" db="UniProtKB">
        <authorList>
            <consortium name="EnsemblMetazoa"/>
        </authorList>
    </citation>
    <scope>IDENTIFICATION</scope>
</reference>
<keyword evidence="3 8" id="KW-0812">Transmembrane</keyword>
<evidence type="ECO:0000256" key="6">
    <source>
        <dbReference type="ARBA" id="ARBA00023136"/>
    </source>
</evidence>
<dbReference type="HOGENOM" id="CLU_084872_1_0_1"/>
<dbReference type="eggNOG" id="KOG4272">
    <property type="taxonomic scope" value="Eukaryota"/>
</dbReference>
<dbReference type="STRING" id="126957.T1J3U4"/>
<comment type="subcellular location">
    <subcellularLocation>
        <location evidence="1">Membrane</location>
        <topology evidence="1">Multi-pass membrane protein</topology>
    </subcellularLocation>
</comment>
<keyword evidence="5 8" id="KW-1133">Transmembrane helix</keyword>
<dbReference type="AlphaFoldDB" id="T1J3U4"/>
<dbReference type="PhylomeDB" id="T1J3U4"/>
<evidence type="ECO:0000256" key="1">
    <source>
        <dbReference type="ARBA" id="ARBA00004141"/>
    </source>
</evidence>
<comment type="similarity">
    <text evidence="2">Belongs to the TM2 family.</text>
</comment>
<evidence type="ECO:0000256" key="7">
    <source>
        <dbReference type="ARBA" id="ARBA00023180"/>
    </source>
</evidence>
<evidence type="ECO:0000256" key="3">
    <source>
        <dbReference type="ARBA" id="ARBA00022692"/>
    </source>
</evidence>
<keyword evidence="11" id="KW-1185">Reference proteome</keyword>
<name>T1J3U4_STRMM</name>
<organism evidence="10 11">
    <name type="scientific">Strigamia maritima</name>
    <name type="common">European centipede</name>
    <name type="synonym">Geophilus maritimus</name>
    <dbReference type="NCBI Taxonomy" id="126957"/>
    <lineage>
        <taxon>Eukaryota</taxon>
        <taxon>Metazoa</taxon>
        <taxon>Ecdysozoa</taxon>
        <taxon>Arthropoda</taxon>
        <taxon>Myriapoda</taxon>
        <taxon>Chilopoda</taxon>
        <taxon>Pleurostigmophora</taxon>
        <taxon>Geophilomorpha</taxon>
        <taxon>Linotaeniidae</taxon>
        <taxon>Strigamia</taxon>
    </lineage>
</organism>
<dbReference type="InterPro" id="IPR007829">
    <property type="entry name" value="TM2"/>
</dbReference>
<evidence type="ECO:0000256" key="2">
    <source>
        <dbReference type="ARBA" id="ARBA00008284"/>
    </source>
</evidence>
<feature type="transmembrane region" description="Helical" evidence="8">
    <location>
        <begin position="152"/>
        <end position="174"/>
    </location>
</feature>
<protein>
    <recommendedName>
        <fullName evidence="9">TM2 domain-containing protein</fullName>
    </recommendedName>
</protein>
<dbReference type="GO" id="GO:0016020">
    <property type="term" value="C:membrane"/>
    <property type="evidence" value="ECO:0007669"/>
    <property type="project" value="UniProtKB-SubCell"/>
</dbReference>
<dbReference type="OMA" id="HANCNSA"/>
<evidence type="ECO:0000313" key="10">
    <source>
        <dbReference type="EnsemblMetazoa" id="SMAR008265-PA"/>
    </source>
</evidence>
<keyword evidence="6 8" id="KW-0472">Membrane</keyword>
<dbReference type="PANTHER" id="PTHR21016">
    <property type="entry name" value="BETA-AMYLOID BINDING PROTEIN-RELATED"/>
    <property type="match status" value="1"/>
</dbReference>
<proteinExistence type="inferred from homology"/>
<keyword evidence="4" id="KW-0732">Signal</keyword>
<evidence type="ECO:0000256" key="5">
    <source>
        <dbReference type="ARBA" id="ARBA00022989"/>
    </source>
</evidence>
<dbReference type="PANTHER" id="PTHR21016:SF7">
    <property type="entry name" value="TM2 DOMAIN-CONTAINING PROTEIN 3"/>
    <property type="match status" value="1"/>
</dbReference>
<feature type="domain" description="TM2" evidence="9">
    <location>
        <begin position="119"/>
        <end position="167"/>
    </location>
</feature>
<evidence type="ECO:0000259" key="9">
    <source>
        <dbReference type="Pfam" id="PF05154"/>
    </source>
</evidence>
<dbReference type="EMBL" id="JH431831">
    <property type="status" value="NOT_ANNOTATED_CDS"/>
    <property type="molecule type" value="Genomic_DNA"/>
</dbReference>
<accession>T1J3U4</accession>
<dbReference type="EnsemblMetazoa" id="SMAR008265-RA">
    <property type="protein sequence ID" value="SMAR008265-PA"/>
    <property type="gene ID" value="SMAR008265"/>
</dbReference>
<dbReference type="Proteomes" id="UP000014500">
    <property type="component" value="Unassembled WGS sequence"/>
</dbReference>
<dbReference type="Pfam" id="PF05154">
    <property type="entry name" value="TM2"/>
    <property type="match status" value="1"/>
</dbReference>
<sequence length="184" mass="20739">NEDEIIDSCPSAVECRLLGGECINCNFNKSCVYGSEITVVCQPKRGIICSGERKFQRSMICRYCYQTYKWEHTCHGTPHCRMAGSPRPRYIANCSVHSEIICLGRRRFPKNLLCNWTSGHRWTTSLILSITLGGFGADRFYLGHWQEGIGKLFSFGGLGVWTIVDVILIAVGYLKPADGSVYIW</sequence>